<evidence type="ECO:0000259" key="2">
    <source>
        <dbReference type="Pfam" id="PF14237"/>
    </source>
</evidence>
<feature type="transmembrane region" description="Helical" evidence="1">
    <location>
        <begin position="303"/>
        <end position="321"/>
    </location>
</feature>
<name>A0A3D3RE41_9PLAN</name>
<feature type="domain" description="GYF" evidence="2">
    <location>
        <begin position="5"/>
        <end position="53"/>
    </location>
</feature>
<dbReference type="AlphaFoldDB" id="A0A3D3RE41"/>
<sequence>MASDWYYRQNDQELGPHTFRDLVEMVREEQISPETLVRPHYLDEWQRADSVVGLFYMARRDPATLPPIQTTDAESDSEFADVDDLDQFLTDSEATEQVANARLAEQDEKKPGWLRRLLSLRDSKIPPVPVNPQHEVNVNLNEPVADDFAAAAESLSNLAPEEISGGNLPVAETTDDADEEVSTGAYSDETWASTVNAAVERVDARAPKQEELPPPRQIVPAVSLSFLESPLFRKLMFTIALLACASAGIFAFQHWMGQGKLFFPLIGETSPLLFLVYSACTFLVTIILGMLITYIASPYLRHGFKLGSAVVTASITVFYLLNWSRQQNLIFPSRKLTEAKLYFPIMGECTQFAYWMYFVDVVIVVAVLTYFAAWWLEARADDV</sequence>
<keyword evidence="1" id="KW-0472">Membrane</keyword>
<evidence type="ECO:0000256" key="1">
    <source>
        <dbReference type="SAM" id="Phobius"/>
    </source>
</evidence>
<evidence type="ECO:0000313" key="3">
    <source>
        <dbReference type="EMBL" id="HCO27091.1"/>
    </source>
</evidence>
<gene>
    <name evidence="3" type="ORF">DIT97_30305</name>
</gene>
<dbReference type="Proteomes" id="UP000263642">
    <property type="component" value="Unassembled WGS sequence"/>
</dbReference>
<proteinExistence type="predicted"/>
<comment type="caution">
    <text evidence="3">The sequence shown here is derived from an EMBL/GenBank/DDBJ whole genome shotgun (WGS) entry which is preliminary data.</text>
</comment>
<organism evidence="3 4">
    <name type="scientific">Gimesia maris</name>
    <dbReference type="NCBI Taxonomy" id="122"/>
    <lineage>
        <taxon>Bacteria</taxon>
        <taxon>Pseudomonadati</taxon>
        <taxon>Planctomycetota</taxon>
        <taxon>Planctomycetia</taxon>
        <taxon>Planctomycetales</taxon>
        <taxon>Planctomycetaceae</taxon>
        <taxon>Gimesia</taxon>
    </lineage>
</organism>
<protein>
    <recommendedName>
        <fullName evidence="2">GYF domain-containing protein</fullName>
    </recommendedName>
</protein>
<accession>A0A3D3RE41</accession>
<reference evidence="3 4" key="1">
    <citation type="journal article" date="2018" name="Nat. Biotechnol.">
        <title>A standardized bacterial taxonomy based on genome phylogeny substantially revises the tree of life.</title>
        <authorList>
            <person name="Parks D.H."/>
            <person name="Chuvochina M."/>
            <person name="Waite D.W."/>
            <person name="Rinke C."/>
            <person name="Skarshewski A."/>
            <person name="Chaumeil P.A."/>
            <person name="Hugenholtz P."/>
        </authorList>
    </citation>
    <scope>NUCLEOTIDE SEQUENCE [LARGE SCALE GENOMIC DNA]</scope>
    <source>
        <strain evidence="3">UBA9375</strain>
    </source>
</reference>
<keyword evidence="1" id="KW-1133">Transmembrane helix</keyword>
<evidence type="ECO:0000313" key="4">
    <source>
        <dbReference type="Proteomes" id="UP000263642"/>
    </source>
</evidence>
<feature type="transmembrane region" description="Helical" evidence="1">
    <location>
        <begin position="272"/>
        <end position="296"/>
    </location>
</feature>
<dbReference type="InterPro" id="IPR025640">
    <property type="entry name" value="GYF_2"/>
</dbReference>
<keyword evidence="1" id="KW-0812">Transmembrane</keyword>
<feature type="transmembrane region" description="Helical" evidence="1">
    <location>
        <begin position="235"/>
        <end position="252"/>
    </location>
</feature>
<dbReference type="EMBL" id="DQAY01000189">
    <property type="protein sequence ID" value="HCO27091.1"/>
    <property type="molecule type" value="Genomic_DNA"/>
</dbReference>
<feature type="transmembrane region" description="Helical" evidence="1">
    <location>
        <begin position="352"/>
        <end position="376"/>
    </location>
</feature>
<dbReference type="Pfam" id="PF14237">
    <property type="entry name" value="GYF_2"/>
    <property type="match status" value="1"/>
</dbReference>